<dbReference type="Pfam" id="PF04800">
    <property type="entry name" value="NDUS4"/>
    <property type="match status" value="1"/>
</dbReference>
<evidence type="ECO:0000256" key="7">
    <source>
        <dbReference type="SAM" id="MobiDB-lite"/>
    </source>
</evidence>
<evidence type="ECO:0000256" key="1">
    <source>
        <dbReference type="ARBA" id="ARBA00004370"/>
    </source>
</evidence>
<evidence type="ECO:0000256" key="2">
    <source>
        <dbReference type="ARBA" id="ARBA00022448"/>
    </source>
</evidence>
<dbReference type="HOGENOM" id="CLU_1561654_0_0_5"/>
<organism evidence="8 9">
    <name type="scientific">Sinorhizobium fredii (strain NBRC 101917 / NGR234)</name>
    <dbReference type="NCBI Taxonomy" id="394"/>
    <lineage>
        <taxon>Bacteria</taxon>
        <taxon>Pseudomonadati</taxon>
        <taxon>Pseudomonadota</taxon>
        <taxon>Alphaproteobacteria</taxon>
        <taxon>Hyphomicrobiales</taxon>
        <taxon>Rhizobiaceae</taxon>
        <taxon>Sinorhizobium/Ensifer group</taxon>
        <taxon>Sinorhizobium</taxon>
    </lineage>
</organism>
<evidence type="ECO:0000313" key="8">
    <source>
        <dbReference type="EMBL" id="ACP25190.1"/>
    </source>
</evidence>
<dbReference type="EMBL" id="CP001389">
    <property type="protein sequence ID" value="ACP25190.1"/>
    <property type="molecule type" value="Genomic_DNA"/>
</dbReference>
<sequence>MSAAGIPASCCTHLKKLHFPVGSHSVLNHSALREDEAWGRNCLAAHGVADGKRSGQDHDHSPRDGSRLKAMSAKIYRPAKTAMQSGKAKTHLWVLEFDQEKPRTIDPIMGYTSSGDMRQQLRLTFESAEQAIAYAERNGIDYRVIAPKDATRKSVSYSDNFRFNRMQPWTH</sequence>
<gene>
    <name evidence="8" type="ordered locus">NGR_c14160</name>
</gene>
<evidence type="ECO:0000256" key="4">
    <source>
        <dbReference type="ARBA" id="ARBA00022946"/>
    </source>
</evidence>
<keyword evidence="5" id="KW-0249">Electron transport</keyword>
<evidence type="ECO:0000313" key="9">
    <source>
        <dbReference type="Proteomes" id="UP000001054"/>
    </source>
</evidence>
<feature type="region of interest" description="Disordered" evidence="7">
    <location>
        <begin position="49"/>
        <end position="69"/>
    </location>
</feature>
<accession>C3MCB1</accession>
<evidence type="ECO:0000256" key="3">
    <source>
        <dbReference type="ARBA" id="ARBA00022660"/>
    </source>
</evidence>
<keyword evidence="2" id="KW-0813">Transport</keyword>
<dbReference type="PANTHER" id="PTHR12219">
    <property type="entry name" value="NADH-UBIQUINONE OXIDOREDUCTASE"/>
    <property type="match status" value="1"/>
</dbReference>
<dbReference type="InterPro" id="IPR038532">
    <property type="entry name" value="NDUFS4-like_sf"/>
</dbReference>
<dbReference type="InterPro" id="IPR006885">
    <property type="entry name" value="NADH_UbQ_FeS_4_mit-like"/>
</dbReference>
<keyword evidence="4" id="KW-0809">Transit peptide</keyword>
<reference evidence="8 9" key="1">
    <citation type="journal article" date="2009" name="Appl. Environ. Microbiol.">
        <title>Rhizobium sp. strain NGR234 possesses a remarkable number of secretion systems.</title>
        <authorList>
            <person name="Schmeisser C."/>
            <person name="Liesegang H."/>
            <person name="Krysciak D."/>
            <person name="Bakkou N."/>
            <person name="Le Quere A."/>
            <person name="Wollherr A."/>
            <person name="Heinemeyer I."/>
            <person name="Morgenstern B."/>
            <person name="Pommerening-Roeser A."/>
            <person name="Flores M."/>
            <person name="Palacios R."/>
            <person name="Brenner S."/>
            <person name="Gottschalk G."/>
            <person name="Schmitz R.A."/>
            <person name="Broughton W.J."/>
            <person name="Perret X."/>
            <person name="Strittmatter A.W."/>
            <person name="Streit W.R."/>
        </authorList>
    </citation>
    <scope>NUCLEOTIDE SEQUENCE [LARGE SCALE GENOMIC DNA]</scope>
    <source>
        <strain evidence="9">NBRC 101917 / NGR234</strain>
    </source>
</reference>
<dbReference type="KEGG" id="rhi:NGR_c14160"/>
<dbReference type="Proteomes" id="UP000001054">
    <property type="component" value="Chromosome"/>
</dbReference>
<name>C3MCB1_SINFN</name>
<proteinExistence type="predicted"/>
<dbReference type="eggNOG" id="ENOG5032RJS">
    <property type="taxonomic scope" value="Bacteria"/>
</dbReference>
<dbReference type="Gene3D" id="3.30.160.190">
    <property type="entry name" value="atu1810 like domain"/>
    <property type="match status" value="1"/>
</dbReference>
<dbReference type="STRING" id="394.NGR_c14160"/>
<comment type="subcellular location">
    <subcellularLocation>
        <location evidence="1">Membrane</location>
    </subcellularLocation>
</comment>
<keyword evidence="6" id="KW-0472">Membrane</keyword>
<keyword evidence="3" id="KW-0679">Respiratory chain</keyword>
<feature type="compositionally biased region" description="Basic and acidic residues" evidence="7">
    <location>
        <begin position="49"/>
        <end position="67"/>
    </location>
</feature>
<dbReference type="OrthoDB" id="9799572at2"/>
<evidence type="ECO:0000256" key="6">
    <source>
        <dbReference type="ARBA" id="ARBA00023136"/>
    </source>
</evidence>
<keyword evidence="9" id="KW-1185">Reference proteome</keyword>
<dbReference type="AlphaFoldDB" id="C3MCB1"/>
<evidence type="ECO:0000256" key="5">
    <source>
        <dbReference type="ARBA" id="ARBA00022982"/>
    </source>
</evidence>
<dbReference type="PANTHER" id="PTHR12219:SF8">
    <property type="entry name" value="NADH DEHYDROGENASE [UBIQUINONE] IRON-SULFUR PROTEIN 4, MITOCHONDRIAL"/>
    <property type="match status" value="1"/>
</dbReference>
<protein>
    <submittedName>
        <fullName evidence="8">NADH-ubiquinone oxidoreductase subunit</fullName>
    </submittedName>
</protein>
<dbReference type="PATRIC" id="fig|394.7.peg.4233"/>
<dbReference type="GO" id="GO:0016020">
    <property type="term" value="C:membrane"/>
    <property type="evidence" value="ECO:0007669"/>
    <property type="project" value="UniProtKB-SubCell"/>
</dbReference>
<dbReference type="GO" id="GO:0022900">
    <property type="term" value="P:electron transport chain"/>
    <property type="evidence" value="ECO:0007669"/>
    <property type="project" value="InterPro"/>
</dbReference>